<reference evidence="1" key="1">
    <citation type="submission" date="2022-11" db="EMBL/GenBank/DDBJ databases">
        <title>Centuries of genome instability and evolution in soft-shell clam transmissible cancer (bioRxiv).</title>
        <authorList>
            <person name="Hart S.F.M."/>
            <person name="Yonemitsu M.A."/>
            <person name="Giersch R.M."/>
            <person name="Beal B.F."/>
            <person name="Arriagada G."/>
            <person name="Davis B.W."/>
            <person name="Ostrander E.A."/>
            <person name="Goff S.P."/>
            <person name="Metzger M.J."/>
        </authorList>
    </citation>
    <scope>NUCLEOTIDE SEQUENCE</scope>
    <source>
        <strain evidence="1">MELC-2E11</strain>
        <tissue evidence="1">Siphon/mantle</tissue>
    </source>
</reference>
<evidence type="ECO:0000313" key="1">
    <source>
        <dbReference type="EMBL" id="WAR29351.1"/>
    </source>
</evidence>
<evidence type="ECO:0000313" key="2">
    <source>
        <dbReference type="Proteomes" id="UP001164746"/>
    </source>
</evidence>
<dbReference type="EMBL" id="CP111027">
    <property type="protein sequence ID" value="WAR29351.1"/>
    <property type="molecule type" value="Genomic_DNA"/>
</dbReference>
<organism evidence="1 2">
    <name type="scientific">Mya arenaria</name>
    <name type="common">Soft-shell clam</name>
    <dbReference type="NCBI Taxonomy" id="6604"/>
    <lineage>
        <taxon>Eukaryota</taxon>
        <taxon>Metazoa</taxon>
        <taxon>Spiralia</taxon>
        <taxon>Lophotrochozoa</taxon>
        <taxon>Mollusca</taxon>
        <taxon>Bivalvia</taxon>
        <taxon>Autobranchia</taxon>
        <taxon>Heteroconchia</taxon>
        <taxon>Euheterodonta</taxon>
        <taxon>Imparidentia</taxon>
        <taxon>Neoheterodontei</taxon>
        <taxon>Myida</taxon>
        <taxon>Myoidea</taxon>
        <taxon>Myidae</taxon>
        <taxon>Mya</taxon>
    </lineage>
</organism>
<accession>A0ABY7GDT5</accession>
<proteinExistence type="predicted"/>
<protein>
    <submittedName>
        <fullName evidence="1">Uncharacterized protein</fullName>
    </submittedName>
</protein>
<gene>
    <name evidence="1" type="ORF">MAR_002919</name>
</gene>
<sequence length="68" mass="7792">MTEISRYVNMHCPDGDSSHCHSLRNRCNVYIFFNDSTLSTRRIVHTLLKSDELALLDTVIIKAVQSKP</sequence>
<keyword evidence="2" id="KW-1185">Reference proteome</keyword>
<dbReference type="Proteomes" id="UP001164746">
    <property type="component" value="Chromosome 16"/>
</dbReference>
<name>A0ABY7GDT5_MYAAR</name>